<evidence type="ECO:0000256" key="1">
    <source>
        <dbReference type="ARBA" id="ARBA00004123"/>
    </source>
</evidence>
<evidence type="ECO:0000313" key="9">
    <source>
        <dbReference type="Proteomes" id="UP000590412"/>
    </source>
</evidence>
<evidence type="ECO:0000256" key="3">
    <source>
        <dbReference type="ARBA" id="ARBA00022448"/>
    </source>
</evidence>
<gene>
    <name evidence="8" type="ORF">FOB60_001227</name>
</gene>
<dbReference type="PANTHER" id="PTHR10997:SF28">
    <property type="entry name" value="IMPORTIN BETA SMX1"/>
    <property type="match status" value="1"/>
</dbReference>
<dbReference type="PANTHER" id="PTHR10997">
    <property type="entry name" value="IMPORTIN-7, 8, 11"/>
    <property type="match status" value="1"/>
</dbReference>
<evidence type="ECO:0000313" key="8">
    <source>
        <dbReference type="EMBL" id="KAF6059645.1"/>
    </source>
</evidence>
<dbReference type="SMART" id="SM00913">
    <property type="entry name" value="IBN_N"/>
    <property type="match status" value="1"/>
</dbReference>
<dbReference type="InterPro" id="IPR011989">
    <property type="entry name" value="ARM-like"/>
</dbReference>
<comment type="caution">
    <text evidence="8">The sequence shown here is derived from an EMBL/GenBank/DDBJ whole genome shotgun (WGS) entry which is preliminary data.</text>
</comment>
<evidence type="ECO:0000256" key="6">
    <source>
        <dbReference type="ARBA" id="ARBA00023242"/>
    </source>
</evidence>
<evidence type="ECO:0000256" key="5">
    <source>
        <dbReference type="ARBA" id="ARBA00022927"/>
    </source>
</evidence>
<protein>
    <submittedName>
        <fullName evidence="8">Cse1 family protein</fullName>
    </submittedName>
</protein>
<dbReference type="Proteomes" id="UP000590412">
    <property type="component" value="Unassembled WGS sequence"/>
</dbReference>
<dbReference type="GO" id="GO:0005829">
    <property type="term" value="C:cytosol"/>
    <property type="evidence" value="ECO:0007669"/>
    <property type="project" value="TreeGrafter"/>
</dbReference>
<accession>A0A8X7NRY0</accession>
<dbReference type="GO" id="GO:0031267">
    <property type="term" value="F:small GTPase binding"/>
    <property type="evidence" value="ECO:0007669"/>
    <property type="project" value="InterPro"/>
</dbReference>
<evidence type="ECO:0000256" key="4">
    <source>
        <dbReference type="ARBA" id="ARBA00022490"/>
    </source>
</evidence>
<evidence type="ECO:0000256" key="2">
    <source>
        <dbReference type="ARBA" id="ARBA00004496"/>
    </source>
</evidence>
<dbReference type="GO" id="GO:0006606">
    <property type="term" value="P:protein import into nucleus"/>
    <property type="evidence" value="ECO:0007669"/>
    <property type="project" value="TreeGrafter"/>
</dbReference>
<dbReference type="Gene3D" id="1.25.10.10">
    <property type="entry name" value="Leucine-rich Repeat Variant"/>
    <property type="match status" value="1"/>
</dbReference>
<keyword evidence="6" id="KW-0539">Nucleus</keyword>
<keyword evidence="4" id="KW-0963">Cytoplasm</keyword>
<dbReference type="Pfam" id="PF08506">
    <property type="entry name" value="Cse1"/>
    <property type="match status" value="1"/>
</dbReference>
<comment type="subcellular location">
    <subcellularLocation>
        <location evidence="2">Cytoplasm</location>
    </subcellularLocation>
    <subcellularLocation>
        <location evidence="1">Nucleus</location>
    </subcellularLocation>
</comment>
<reference evidence="8" key="1">
    <citation type="submission" date="2020-03" db="EMBL/GenBank/DDBJ databases">
        <title>FDA dAtabase for Regulatory Grade micrObial Sequences (FDA-ARGOS): Supporting development and validation of Infectious Disease Dx tests.</title>
        <authorList>
            <person name="Campos J."/>
            <person name="Goldberg B."/>
            <person name="Tallon L."/>
            <person name="Sadzewicz L."/>
            <person name="Vavikolanu K."/>
            <person name="Mehta A."/>
            <person name="Aluvathingal J."/>
            <person name="Nadendla S."/>
            <person name="Nandy P."/>
            <person name="Geyer C."/>
            <person name="Yan Y."/>
            <person name="Sichtig H."/>
        </authorList>
    </citation>
    <scope>NUCLEOTIDE SEQUENCE [LARGE SCALE GENOMIC DNA]</scope>
    <source>
        <strain evidence="8">FDAARGOS_652</strain>
    </source>
</reference>
<proteinExistence type="predicted"/>
<name>A0A8X7NRY0_CANPA</name>
<sequence>MDKDSLLQALGGTLDADQHVRKSSEQSLHVYEQQPGFTSYLLDLIIEPGVQLGTQIAAAIFFKNRVLNYWIAPESTKQPASYFLLENEKSDIKSKLVPTLMKAHKINQIKFSLSTALNGILSYDKWDELTALIVNLLSSQDQDQILVGLICLHEYVKSYRWAGLESKNFSNPVVETIAQEIFPIIEQLAQTLISNDGSTVTDEMLYLIVKSFKNATYSSLPAYLMDINKLGLWCKIHISIINKPLPKELMEEDIPEQRALHPRVKAVKWCFANMNRLLNKHGGGYLTKEKNDFTQIFLTNFVPEILSSYWKIIEDWSSRKIWLSEASLFYMISFLELIIETPCWELVGDKLDAIIGHLILPSLQATQETMELYEDDTFEYIRRFFDVNREQKTSDVAAINFVFRLSNKKFKSTINVVFGIINDIFTQRTNDRGNQEVAMKTEGALRILSTISYKLDQKSSPCHGQVDNMLATYVLPELSNENATKTPWLTARACDTIAMFHNHKYSDMQVLQSIFQGIITCFQNENQFPIQLTAADALATLVQEDSVAAHVADQAPQLLENLLEKSKKYESEILTNVMDTFVEKFAKSLEPYAVELGTKLVEQFLQLCNDILESQSAGGAIETDKEYQASGLLSTLTTLILSTSHASKIGTRLETVVQELISFVLENAMVVFLTEIVEIMESLLYLNQEVTTTMWSMYQSVIDAFETYAYEYFDSFQPFFVGIVNKGFTNPQVTMQHPYVQSMMNVCFGVLKQEDMDPIFAHSAFEDIELTILAMDTRIASLLPNFLTEIFEIYHNLDAQNAFDGFMLHRLSLLRILFAAIFVDPVNTVNFIGSRGFTVEFYKLWIKHSDDFQSVYGCKLQILCALAILKSEAVKSIQEDLVGETVDLLINNVAALPNAIRTKNSILTNEISQKDQVKTEVTDDDDNDEFADIGDLDDEYEMDEAEMEALRETPIDRVNGFEEFVQVFLSMQQNEPEKYHILFGDLDDNKKEMIQELVRVTQQTRR</sequence>
<dbReference type="InterPro" id="IPR013713">
    <property type="entry name" value="XPO2_central"/>
</dbReference>
<keyword evidence="5" id="KW-0653">Protein transport</keyword>
<organism evidence="8 9">
    <name type="scientific">Candida parapsilosis</name>
    <name type="common">Yeast</name>
    <dbReference type="NCBI Taxonomy" id="5480"/>
    <lineage>
        <taxon>Eukaryota</taxon>
        <taxon>Fungi</taxon>
        <taxon>Dikarya</taxon>
        <taxon>Ascomycota</taxon>
        <taxon>Saccharomycotina</taxon>
        <taxon>Pichiomycetes</taxon>
        <taxon>Debaryomycetaceae</taxon>
        <taxon>Candida/Lodderomyces clade</taxon>
        <taxon>Candida</taxon>
    </lineage>
</organism>
<dbReference type="EMBL" id="JABWAB010000001">
    <property type="protein sequence ID" value="KAF6059645.1"/>
    <property type="molecule type" value="Genomic_DNA"/>
</dbReference>
<feature type="domain" description="Importin N-terminal" evidence="7">
    <location>
        <begin position="24"/>
        <end position="102"/>
    </location>
</feature>
<evidence type="ECO:0000259" key="7">
    <source>
        <dbReference type="PROSITE" id="PS50166"/>
    </source>
</evidence>
<dbReference type="GO" id="GO:0005635">
    <property type="term" value="C:nuclear envelope"/>
    <property type="evidence" value="ECO:0007669"/>
    <property type="project" value="TreeGrafter"/>
</dbReference>
<dbReference type="SUPFAM" id="SSF48371">
    <property type="entry name" value="ARM repeat"/>
    <property type="match status" value="1"/>
</dbReference>
<dbReference type="InterPro" id="IPR016024">
    <property type="entry name" value="ARM-type_fold"/>
</dbReference>
<dbReference type="Pfam" id="PF03810">
    <property type="entry name" value="IBN_N"/>
    <property type="match status" value="1"/>
</dbReference>
<dbReference type="InterPro" id="IPR001494">
    <property type="entry name" value="Importin-beta_N"/>
</dbReference>
<dbReference type="PROSITE" id="PS50166">
    <property type="entry name" value="IMPORTIN_B_NT"/>
    <property type="match status" value="1"/>
</dbReference>
<keyword evidence="3" id="KW-0813">Transport</keyword>
<dbReference type="AlphaFoldDB" id="A0A8X7NRY0"/>